<evidence type="ECO:0000256" key="3">
    <source>
        <dbReference type="ARBA" id="ARBA00023054"/>
    </source>
</evidence>
<feature type="signal peptide" evidence="4">
    <location>
        <begin position="1"/>
        <end position="20"/>
    </location>
</feature>
<dbReference type="NCBIfam" id="TIGR01730">
    <property type="entry name" value="RND_mfp"/>
    <property type="match status" value="1"/>
</dbReference>
<dbReference type="Gene3D" id="2.40.50.100">
    <property type="match status" value="1"/>
</dbReference>
<evidence type="ECO:0000259" key="5">
    <source>
        <dbReference type="Pfam" id="PF25881"/>
    </source>
</evidence>
<dbReference type="PANTHER" id="PTHR32347:SF23">
    <property type="entry name" value="BLL5650 PROTEIN"/>
    <property type="match status" value="1"/>
</dbReference>
<dbReference type="InterPro" id="IPR059052">
    <property type="entry name" value="HH_YbhG-like"/>
</dbReference>
<feature type="domain" description="CusB-like beta-barrel" evidence="6">
    <location>
        <begin position="261"/>
        <end position="332"/>
    </location>
</feature>
<dbReference type="Pfam" id="PF25954">
    <property type="entry name" value="Beta-barrel_RND_2"/>
    <property type="match status" value="1"/>
</dbReference>
<proteinExistence type="inferred from homology"/>
<organism evidence="7 8">
    <name type="scientific">Clostridium gelidum</name>
    <dbReference type="NCBI Taxonomy" id="704125"/>
    <lineage>
        <taxon>Bacteria</taxon>
        <taxon>Bacillati</taxon>
        <taxon>Bacillota</taxon>
        <taxon>Clostridia</taxon>
        <taxon>Eubacteriales</taxon>
        <taxon>Clostridiaceae</taxon>
        <taxon>Clostridium</taxon>
    </lineage>
</organism>
<dbReference type="PANTHER" id="PTHR32347">
    <property type="entry name" value="EFFLUX SYSTEM COMPONENT YKNX-RELATED"/>
    <property type="match status" value="1"/>
</dbReference>
<evidence type="ECO:0000313" key="7">
    <source>
        <dbReference type="EMBL" id="BCZ44790.1"/>
    </source>
</evidence>
<dbReference type="InterPro" id="IPR058792">
    <property type="entry name" value="Beta-barrel_RND_2"/>
</dbReference>
<keyword evidence="4" id="KW-0732">Signal</keyword>
<comment type="similarity">
    <text evidence="2">Belongs to the membrane fusion protein (MFP) (TC 8.A.1) family.</text>
</comment>
<gene>
    <name evidence="7" type="ORF">psyc5s11_08570</name>
</gene>
<feature type="chain" id="PRO_5045979012" evidence="4">
    <location>
        <begin position="21"/>
        <end position="334"/>
    </location>
</feature>
<reference evidence="8" key="1">
    <citation type="submission" date="2021-07" db="EMBL/GenBank/DDBJ databases">
        <title>Complete genome sequencing of a Clostridium isolate.</title>
        <authorList>
            <person name="Ueki A."/>
            <person name="Tonouchi A."/>
        </authorList>
    </citation>
    <scope>NUCLEOTIDE SEQUENCE [LARGE SCALE GENOMIC DNA]</scope>
    <source>
        <strain evidence="8">C5S11</strain>
    </source>
</reference>
<evidence type="ECO:0000259" key="6">
    <source>
        <dbReference type="Pfam" id="PF25954"/>
    </source>
</evidence>
<dbReference type="InterPro" id="IPR050465">
    <property type="entry name" value="UPF0194_transport"/>
</dbReference>
<dbReference type="InterPro" id="IPR006143">
    <property type="entry name" value="RND_pump_MFP"/>
</dbReference>
<dbReference type="Pfam" id="PF25881">
    <property type="entry name" value="HH_YBHG"/>
    <property type="match status" value="1"/>
</dbReference>
<evidence type="ECO:0000256" key="4">
    <source>
        <dbReference type="SAM" id="SignalP"/>
    </source>
</evidence>
<accession>A0ABM7T748</accession>
<dbReference type="Proteomes" id="UP000824633">
    <property type="component" value="Chromosome"/>
</dbReference>
<dbReference type="PROSITE" id="PS51257">
    <property type="entry name" value="PROKAR_LIPOPROTEIN"/>
    <property type="match status" value="1"/>
</dbReference>
<dbReference type="EMBL" id="AP024849">
    <property type="protein sequence ID" value="BCZ44790.1"/>
    <property type="molecule type" value="Genomic_DNA"/>
</dbReference>
<dbReference type="RefSeq" id="WP_224036447.1">
    <property type="nucleotide sequence ID" value="NZ_AP024849.1"/>
</dbReference>
<keyword evidence="3" id="KW-0175">Coiled coil</keyword>
<name>A0ABM7T748_9CLOT</name>
<evidence type="ECO:0000313" key="8">
    <source>
        <dbReference type="Proteomes" id="UP000824633"/>
    </source>
</evidence>
<evidence type="ECO:0000256" key="1">
    <source>
        <dbReference type="ARBA" id="ARBA00004196"/>
    </source>
</evidence>
<protein>
    <submittedName>
        <fullName evidence="7">RND transporter</fullName>
    </submittedName>
</protein>
<evidence type="ECO:0000256" key="2">
    <source>
        <dbReference type="ARBA" id="ARBA00009477"/>
    </source>
</evidence>
<sequence length="334" mass="35888">MKKNILWVMMIVLLVTSTIAGCSNSKYDSTNVDEAVNVDKTVNAQDKDITYFMSGKVQADESAVITSKINARVLNISVDVGSTVNQGDNLITFDSKDIQAQVGQAQAGVDVAQANLNKIKSGTRPEQIEQSKATLESAKANYDNAKVNNTRNKDVFDAGGIPKSELDKSETTLTNVESAYKSAQAAFDMLNKGETAESISISEAQVKSAEAALNTAQVQLQNGAIVSPISGVVSAKNINNGELATVGAPLISIVNLDTIMINAYMPPTFINKIAVNQEVTIKVSEIPDKEFKGEISVIDSVIDSKNKNILVKIKFKDKDPLLKPGMFVEIGIRE</sequence>
<comment type="subcellular location">
    <subcellularLocation>
        <location evidence="1">Cell envelope</location>
    </subcellularLocation>
</comment>
<dbReference type="SUPFAM" id="SSF111369">
    <property type="entry name" value="HlyD-like secretion proteins"/>
    <property type="match status" value="2"/>
</dbReference>
<feature type="domain" description="YbhG-like alpha-helical hairpin" evidence="5">
    <location>
        <begin position="94"/>
        <end position="222"/>
    </location>
</feature>
<keyword evidence="8" id="KW-1185">Reference proteome</keyword>
<dbReference type="Gene3D" id="2.40.30.170">
    <property type="match status" value="1"/>
</dbReference>
<dbReference type="Gene3D" id="1.10.287.470">
    <property type="entry name" value="Helix hairpin bin"/>
    <property type="match status" value="1"/>
</dbReference>